<reference evidence="2 3" key="1">
    <citation type="submission" date="2020-08" db="EMBL/GenBank/DDBJ databases">
        <title>Amycolatopsis sp. nov. DR6-1 isolated from Dendrobium heterocarpum.</title>
        <authorList>
            <person name="Tedsree N."/>
            <person name="Kuncharoen N."/>
            <person name="Likhitwitayawuid K."/>
            <person name="Tanasupawat S."/>
        </authorList>
    </citation>
    <scope>NUCLEOTIDE SEQUENCE [LARGE SCALE GENOMIC DNA]</scope>
    <source>
        <strain evidence="2 3">DR6-1</strain>
    </source>
</reference>
<dbReference type="GO" id="GO:0007165">
    <property type="term" value="P:signal transduction"/>
    <property type="evidence" value="ECO:0007669"/>
    <property type="project" value="InterPro"/>
</dbReference>
<evidence type="ECO:0000259" key="1">
    <source>
        <dbReference type="PROSITE" id="PS50104"/>
    </source>
</evidence>
<organism evidence="2 3">
    <name type="scientific">Amycolatopsis dendrobii</name>
    <dbReference type="NCBI Taxonomy" id="2760662"/>
    <lineage>
        <taxon>Bacteria</taxon>
        <taxon>Bacillati</taxon>
        <taxon>Actinomycetota</taxon>
        <taxon>Actinomycetes</taxon>
        <taxon>Pseudonocardiales</taxon>
        <taxon>Pseudonocardiaceae</taxon>
        <taxon>Amycolatopsis</taxon>
    </lineage>
</organism>
<dbReference type="SUPFAM" id="SSF52200">
    <property type="entry name" value="Toll/Interleukin receptor TIR domain"/>
    <property type="match status" value="1"/>
</dbReference>
<dbReference type="RefSeq" id="WP_182891898.1">
    <property type="nucleotide sequence ID" value="NZ_JACGZW010000005.1"/>
</dbReference>
<dbReference type="PROSITE" id="PS50104">
    <property type="entry name" value="TIR"/>
    <property type="match status" value="1"/>
</dbReference>
<evidence type="ECO:0000313" key="2">
    <source>
        <dbReference type="EMBL" id="MBB1154849.1"/>
    </source>
</evidence>
<keyword evidence="3" id="KW-1185">Reference proteome</keyword>
<dbReference type="Gene3D" id="3.40.50.10140">
    <property type="entry name" value="Toll/interleukin-1 receptor homology (TIR) domain"/>
    <property type="match status" value="1"/>
</dbReference>
<keyword evidence="2" id="KW-0675">Receptor</keyword>
<evidence type="ECO:0000313" key="3">
    <source>
        <dbReference type="Proteomes" id="UP000526734"/>
    </source>
</evidence>
<dbReference type="Pfam" id="PF13676">
    <property type="entry name" value="TIR_2"/>
    <property type="match status" value="1"/>
</dbReference>
<protein>
    <submittedName>
        <fullName evidence="2">Toll/interleukin-1 receptor domain-containing protein</fullName>
    </submittedName>
</protein>
<dbReference type="InterPro" id="IPR035897">
    <property type="entry name" value="Toll_tir_struct_dom_sf"/>
</dbReference>
<feature type="domain" description="TIR" evidence="1">
    <location>
        <begin position="2"/>
        <end position="163"/>
    </location>
</feature>
<dbReference type="Proteomes" id="UP000526734">
    <property type="component" value="Unassembled WGS sequence"/>
</dbReference>
<dbReference type="EMBL" id="JACGZW010000005">
    <property type="protein sequence ID" value="MBB1154849.1"/>
    <property type="molecule type" value="Genomic_DNA"/>
</dbReference>
<sequence>MYHYDVFISYLRTADPIARWVRNHFQPRLRELLDGNLDREAEVFFDGSVRVGGRWPDEVRSALRHTRILVPVCSPKYFYDEWCLAEWASMERREKLAGGDRPATLIYPVIYCDSKNFPPYAHERRWENLTEWNHPYEQFQVSPKYIGFHDRMNRIAAEIEELLSDAPAWRADWPVLTPQPDVPPASRFPRL</sequence>
<name>A0A7W3VXK6_9PSEU</name>
<comment type="caution">
    <text evidence="2">The sequence shown here is derived from an EMBL/GenBank/DDBJ whole genome shotgun (WGS) entry which is preliminary data.</text>
</comment>
<dbReference type="SMART" id="SM00255">
    <property type="entry name" value="TIR"/>
    <property type="match status" value="1"/>
</dbReference>
<proteinExistence type="predicted"/>
<dbReference type="AlphaFoldDB" id="A0A7W3VXK6"/>
<accession>A0A7W3VXK6</accession>
<dbReference type="InterPro" id="IPR000157">
    <property type="entry name" value="TIR_dom"/>
</dbReference>
<gene>
    <name evidence="2" type="ORF">H4281_17040</name>
</gene>